<comment type="caution">
    <text evidence="15">The sequence shown here is derived from an EMBL/GenBank/DDBJ whole genome shotgun (WGS) entry which is preliminary data.</text>
</comment>
<comment type="cofactor">
    <cofactor evidence="1">
        <name>heme b</name>
        <dbReference type="ChEBI" id="CHEBI:60344"/>
    </cofactor>
</comment>
<dbReference type="EMBL" id="BLXT01007177">
    <property type="protein sequence ID" value="GFO37179.1"/>
    <property type="molecule type" value="Genomic_DNA"/>
</dbReference>
<feature type="compositionally biased region" description="Acidic residues" evidence="12">
    <location>
        <begin position="195"/>
        <end position="227"/>
    </location>
</feature>
<keyword evidence="9" id="KW-0391">Immunity</keyword>
<comment type="similarity">
    <text evidence="4">Belongs to the insect defense protein family.</text>
</comment>
<keyword evidence="10" id="KW-0408">Iron</keyword>
<dbReference type="PANTHER" id="PTHR45828:SF9">
    <property type="entry name" value="CELL WALL INTEGRITY AND STRESS RESPONSE COMPONENT 4-LIKE-RELATED"/>
    <property type="match status" value="1"/>
</dbReference>
<evidence type="ECO:0000256" key="5">
    <source>
        <dbReference type="ARBA" id="ARBA00022525"/>
    </source>
</evidence>
<sequence length="544" mass="58589">MLQQKIILTLTLLCVWCPSRIKAYSAGASEIACNSFVPGHNVALQTSDPPYSITLSTLTISPGSEVRVTISGREQFKGFLIRAKAGNTYILGQFTDIGGQQYRCHKSGVTHRGPSLKSSVNLTFRFPKTLRVGTKNLVFLVTIVKEKVLIWKFTSPVLTVVHSTASPPQTAGDTSFQPTPTSSPGNANGDKDDKVVDDDVVDDHGDDDDDDDDGGGDGDGDGDDNAVNDDSRGSGIELQATANFRMLQQKIILTLTLLCVWCPSRIKAYSAGGPEIACNSLVPGHSVAFQTSDPPYTITPSTLTISPGSEVRATISGSEQFKGFMIRVRAGNTFILGQFTDNGGNQYRCQKSGVTHRGSSLKSSVNVTFRFPNTLRVGTSNLVFIATVVKEYSRIWQFTSSDLTVVPSSTSPPQTAGDTSSQPTPISSPGDANDDKDDNAVDNDDDDDGGGDDNAVNDDSRDSGIELQNPGYVSVDQECGRTRGCFHNCDGDGAACSFLLSWQYQSDQDSVLFNFLFQTNSKTDQWIALGFSNDVIMVKRDLNI</sequence>
<feature type="region of interest" description="Disordered" evidence="12">
    <location>
        <begin position="404"/>
        <end position="469"/>
    </location>
</feature>
<dbReference type="Proteomes" id="UP000735302">
    <property type="component" value="Unassembled WGS sequence"/>
</dbReference>
<feature type="compositionally biased region" description="Polar residues" evidence="12">
    <location>
        <begin position="404"/>
        <end position="427"/>
    </location>
</feature>
<evidence type="ECO:0000256" key="1">
    <source>
        <dbReference type="ARBA" id="ARBA00001970"/>
    </source>
</evidence>
<gene>
    <name evidence="15" type="ORF">PoB_006368400</name>
</gene>
<evidence type="ECO:0000256" key="12">
    <source>
        <dbReference type="SAM" id="MobiDB-lite"/>
    </source>
</evidence>
<evidence type="ECO:0000313" key="15">
    <source>
        <dbReference type="EMBL" id="GFO37179.1"/>
    </source>
</evidence>
<organism evidence="15 16">
    <name type="scientific">Plakobranchus ocellatus</name>
    <dbReference type="NCBI Taxonomy" id="259542"/>
    <lineage>
        <taxon>Eukaryota</taxon>
        <taxon>Metazoa</taxon>
        <taxon>Spiralia</taxon>
        <taxon>Lophotrochozoa</taxon>
        <taxon>Mollusca</taxon>
        <taxon>Gastropoda</taxon>
        <taxon>Heterobranchia</taxon>
        <taxon>Euthyneura</taxon>
        <taxon>Panpulmonata</taxon>
        <taxon>Sacoglossa</taxon>
        <taxon>Placobranchoidea</taxon>
        <taxon>Plakobranchidae</taxon>
        <taxon>Plakobranchus</taxon>
    </lineage>
</organism>
<evidence type="ECO:0000256" key="8">
    <source>
        <dbReference type="ARBA" id="ARBA00022729"/>
    </source>
</evidence>
<feature type="domain" description="DOMON" evidence="14">
    <location>
        <begin position="496"/>
        <end position="544"/>
    </location>
</feature>
<keyword evidence="6" id="KW-0929">Antimicrobial</keyword>
<feature type="signal peptide" evidence="13">
    <location>
        <begin position="1"/>
        <end position="23"/>
    </location>
</feature>
<keyword evidence="11" id="KW-0044">Antibiotic</keyword>
<dbReference type="InterPro" id="IPR042307">
    <property type="entry name" value="Reeler_sf"/>
</dbReference>
<keyword evidence="16" id="KW-1185">Reference proteome</keyword>
<dbReference type="GO" id="GO:0005576">
    <property type="term" value="C:extracellular region"/>
    <property type="evidence" value="ECO:0007669"/>
    <property type="project" value="UniProtKB-SubCell"/>
</dbReference>
<evidence type="ECO:0000256" key="4">
    <source>
        <dbReference type="ARBA" id="ARBA00008501"/>
    </source>
</evidence>
<dbReference type="AlphaFoldDB" id="A0AAV4CZ10"/>
<dbReference type="Gene3D" id="2.60.40.4060">
    <property type="entry name" value="Reeler domain"/>
    <property type="match status" value="2"/>
</dbReference>
<feature type="compositionally biased region" description="Acidic residues" evidence="12">
    <location>
        <begin position="432"/>
        <end position="451"/>
    </location>
</feature>
<keyword evidence="8 13" id="KW-0732">Signal</keyword>
<dbReference type="InterPro" id="IPR005018">
    <property type="entry name" value="DOMON_domain"/>
</dbReference>
<evidence type="ECO:0000256" key="2">
    <source>
        <dbReference type="ARBA" id="ARBA00004141"/>
    </source>
</evidence>
<comment type="subcellular location">
    <subcellularLocation>
        <location evidence="2">Membrane</location>
        <topology evidence="2">Multi-pass membrane protein</topology>
    </subcellularLocation>
    <subcellularLocation>
        <location evidence="3">Secreted</location>
    </subcellularLocation>
</comment>
<evidence type="ECO:0000256" key="11">
    <source>
        <dbReference type="ARBA" id="ARBA00023022"/>
    </source>
</evidence>
<evidence type="ECO:0000256" key="13">
    <source>
        <dbReference type="SAM" id="SignalP"/>
    </source>
</evidence>
<dbReference type="InterPro" id="IPR002861">
    <property type="entry name" value="Reeler_dom"/>
</dbReference>
<dbReference type="InterPro" id="IPR051237">
    <property type="entry name" value="Ferric-chelate_Red/DefProt"/>
</dbReference>
<dbReference type="CDD" id="cd08544">
    <property type="entry name" value="Reeler"/>
    <property type="match status" value="2"/>
</dbReference>
<evidence type="ECO:0000256" key="3">
    <source>
        <dbReference type="ARBA" id="ARBA00004613"/>
    </source>
</evidence>
<evidence type="ECO:0000313" key="16">
    <source>
        <dbReference type="Proteomes" id="UP000735302"/>
    </source>
</evidence>
<feature type="region of interest" description="Disordered" evidence="12">
    <location>
        <begin position="164"/>
        <end position="233"/>
    </location>
</feature>
<keyword evidence="5" id="KW-0964">Secreted</keyword>
<dbReference type="PANTHER" id="PTHR45828">
    <property type="entry name" value="CYTOCHROME B561/FERRIC REDUCTASE TRANSMEMBRANE"/>
    <property type="match status" value="1"/>
</dbReference>
<evidence type="ECO:0000256" key="7">
    <source>
        <dbReference type="ARBA" id="ARBA00022588"/>
    </source>
</evidence>
<name>A0AAV4CZ10_9GAST</name>
<dbReference type="GO" id="GO:0016020">
    <property type="term" value="C:membrane"/>
    <property type="evidence" value="ECO:0007669"/>
    <property type="project" value="UniProtKB-SubCell"/>
</dbReference>
<evidence type="ECO:0000256" key="9">
    <source>
        <dbReference type="ARBA" id="ARBA00022859"/>
    </source>
</evidence>
<reference evidence="15 16" key="1">
    <citation type="journal article" date="2021" name="Elife">
        <title>Chloroplast acquisition without the gene transfer in kleptoplastic sea slugs, Plakobranchus ocellatus.</title>
        <authorList>
            <person name="Maeda T."/>
            <person name="Takahashi S."/>
            <person name="Yoshida T."/>
            <person name="Shimamura S."/>
            <person name="Takaki Y."/>
            <person name="Nagai Y."/>
            <person name="Toyoda A."/>
            <person name="Suzuki Y."/>
            <person name="Arimoto A."/>
            <person name="Ishii H."/>
            <person name="Satoh N."/>
            <person name="Nishiyama T."/>
            <person name="Hasebe M."/>
            <person name="Maruyama T."/>
            <person name="Minagawa J."/>
            <person name="Obokata J."/>
            <person name="Shigenobu S."/>
        </authorList>
    </citation>
    <scope>NUCLEOTIDE SEQUENCE [LARGE SCALE GENOMIC DNA]</scope>
</reference>
<dbReference type="PROSITE" id="PS50836">
    <property type="entry name" value="DOMON"/>
    <property type="match status" value="1"/>
</dbReference>
<evidence type="ECO:0000256" key="10">
    <source>
        <dbReference type="ARBA" id="ARBA00023004"/>
    </source>
</evidence>
<evidence type="ECO:0000256" key="6">
    <source>
        <dbReference type="ARBA" id="ARBA00022529"/>
    </source>
</evidence>
<protein>
    <submittedName>
        <fullName evidence="15">Ferric-chelate reductase 1</fullName>
    </submittedName>
</protein>
<accession>A0AAV4CZ10</accession>
<feature type="compositionally biased region" description="Polar residues" evidence="12">
    <location>
        <begin position="164"/>
        <end position="185"/>
    </location>
</feature>
<keyword evidence="7" id="KW-0399">Innate immunity</keyword>
<dbReference type="Pfam" id="PF02014">
    <property type="entry name" value="Reeler"/>
    <property type="match status" value="2"/>
</dbReference>
<feature type="chain" id="PRO_5043573613" evidence="13">
    <location>
        <begin position="24"/>
        <end position="544"/>
    </location>
</feature>
<dbReference type="GO" id="GO:0042742">
    <property type="term" value="P:defense response to bacterium"/>
    <property type="evidence" value="ECO:0007669"/>
    <property type="project" value="UniProtKB-KW"/>
</dbReference>
<dbReference type="GO" id="GO:0045087">
    <property type="term" value="P:innate immune response"/>
    <property type="evidence" value="ECO:0007669"/>
    <property type="project" value="UniProtKB-KW"/>
</dbReference>
<evidence type="ECO:0000259" key="14">
    <source>
        <dbReference type="PROSITE" id="PS50836"/>
    </source>
</evidence>
<proteinExistence type="inferred from homology"/>